<dbReference type="SUPFAM" id="SSF47781">
    <property type="entry name" value="RuvA domain 2-like"/>
    <property type="match status" value="1"/>
</dbReference>
<evidence type="ECO:0000256" key="4">
    <source>
        <dbReference type="ARBA" id="ARBA00022705"/>
    </source>
</evidence>
<dbReference type="PANTHER" id="PTHR23389">
    <property type="entry name" value="CHROMOSOME TRANSMISSION FIDELITY FACTOR 18"/>
    <property type="match status" value="1"/>
</dbReference>
<dbReference type="Gene3D" id="2.40.50.140">
    <property type="entry name" value="Nucleic acid-binding proteins"/>
    <property type="match status" value="1"/>
</dbReference>
<evidence type="ECO:0000256" key="7">
    <source>
        <dbReference type="ARBA" id="ARBA00022833"/>
    </source>
</evidence>
<dbReference type="AlphaFoldDB" id="A0A0G0VWK9"/>
<dbReference type="SMART" id="SM00532">
    <property type="entry name" value="LIGANc"/>
    <property type="match status" value="1"/>
</dbReference>
<feature type="binding site" evidence="13">
    <location>
        <position position="444"/>
    </location>
    <ligand>
        <name>Zn(2+)</name>
        <dbReference type="ChEBI" id="CHEBI:29105"/>
    </ligand>
</feature>
<keyword evidence="13" id="KW-0464">Manganese</keyword>
<evidence type="ECO:0000256" key="13">
    <source>
        <dbReference type="HAMAP-Rule" id="MF_01588"/>
    </source>
</evidence>
<dbReference type="InterPro" id="IPR004150">
    <property type="entry name" value="NAD_DNA_ligase_OB"/>
</dbReference>
<protein>
    <recommendedName>
        <fullName evidence="2 13">DNA ligase</fullName>
        <ecNumber evidence="1 13">6.5.1.2</ecNumber>
    </recommendedName>
    <alternativeName>
        <fullName evidence="13">Polydeoxyribonucleotide synthase [NAD(+)]</fullName>
    </alternativeName>
</protein>
<dbReference type="Gene3D" id="1.10.150.20">
    <property type="entry name" value="5' to 3' exonuclease, C-terminal subdomain"/>
    <property type="match status" value="2"/>
</dbReference>
<dbReference type="InterPro" id="IPR036420">
    <property type="entry name" value="BRCT_dom_sf"/>
</dbReference>
<keyword evidence="9 13" id="KW-0520">NAD</keyword>
<dbReference type="NCBIfam" id="TIGR00575">
    <property type="entry name" value="dnlj"/>
    <property type="match status" value="1"/>
</dbReference>
<evidence type="ECO:0000256" key="3">
    <source>
        <dbReference type="ARBA" id="ARBA00022598"/>
    </source>
</evidence>
<evidence type="ECO:0000256" key="12">
    <source>
        <dbReference type="ARBA" id="ARBA00060881"/>
    </source>
</evidence>
<dbReference type="Pfam" id="PF00533">
    <property type="entry name" value="BRCT"/>
    <property type="match status" value="1"/>
</dbReference>
<dbReference type="InterPro" id="IPR010994">
    <property type="entry name" value="RuvA_2-like"/>
</dbReference>
<keyword evidence="3 13" id="KW-0436">Ligase</keyword>
<evidence type="ECO:0000256" key="1">
    <source>
        <dbReference type="ARBA" id="ARBA00012722"/>
    </source>
</evidence>
<evidence type="ECO:0000313" key="16">
    <source>
        <dbReference type="Proteomes" id="UP000034236"/>
    </source>
</evidence>
<dbReference type="GO" id="GO:0005829">
    <property type="term" value="C:cytosol"/>
    <property type="evidence" value="ECO:0007669"/>
    <property type="project" value="TreeGrafter"/>
</dbReference>
<feature type="active site" description="N6-AMP-lysine intermediate" evidence="13">
    <location>
        <position position="125"/>
    </location>
</feature>
<dbReference type="Pfam" id="PF12826">
    <property type="entry name" value="HHH_2"/>
    <property type="match status" value="1"/>
</dbReference>
<dbReference type="CDD" id="cd17748">
    <property type="entry name" value="BRCT_DNA_ligase_like"/>
    <property type="match status" value="1"/>
</dbReference>
<dbReference type="Proteomes" id="UP000034236">
    <property type="component" value="Unassembled WGS sequence"/>
</dbReference>
<gene>
    <name evidence="13" type="primary">ligA</name>
    <name evidence="15" type="ORF">UU58_C0001G0060</name>
</gene>
<dbReference type="InterPro" id="IPR041663">
    <property type="entry name" value="DisA/LigA_HHH"/>
</dbReference>
<feature type="binding site" evidence="13">
    <location>
        <position position="182"/>
    </location>
    <ligand>
        <name>NAD(+)</name>
        <dbReference type="ChEBI" id="CHEBI:57540"/>
    </ligand>
</feature>
<dbReference type="SUPFAM" id="SSF50249">
    <property type="entry name" value="Nucleic acid-binding proteins"/>
    <property type="match status" value="1"/>
</dbReference>
<comment type="caution">
    <text evidence="13">Lacks conserved residue(s) required for the propagation of feature annotation.</text>
</comment>
<dbReference type="GO" id="GO:0003911">
    <property type="term" value="F:DNA ligase (NAD+) activity"/>
    <property type="evidence" value="ECO:0007669"/>
    <property type="project" value="UniProtKB-UniRule"/>
</dbReference>
<dbReference type="EC" id="6.5.1.2" evidence="1 13"/>
<dbReference type="InterPro" id="IPR013840">
    <property type="entry name" value="DNAligase_N"/>
</dbReference>
<dbReference type="SMART" id="SM00292">
    <property type="entry name" value="BRCT"/>
    <property type="match status" value="1"/>
</dbReference>
<evidence type="ECO:0000259" key="14">
    <source>
        <dbReference type="PROSITE" id="PS50172"/>
    </source>
</evidence>
<dbReference type="CDD" id="cd00114">
    <property type="entry name" value="LIGANc"/>
    <property type="match status" value="1"/>
</dbReference>
<dbReference type="Pfam" id="PF01653">
    <property type="entry name" value="DNA_ligase_aden"/>
    <property type="match status" value="2"/>
</dbReference>
<evidence type="ECO:0000256" key="9">
    <source>
        <dbReference type="ARBA" id="ARBA00023027"/>
    </source>
</evidence>
<keyword evidence="5 13" id="KW-0479">Metal-binding</keyword>
<dbReference type="InterPro" id="IPR001679">
    <property type="entry name" value="DNA_ligase"/>
</dbReference>
<organism evidence="15 16">
    <name type="scientific">Candidatus Nomurabacteria bacterium GW2011_GWA2_41_25</name>
    <dbReference type="NCBI Taxonomy" id="1618736"/>
    <lineage>
        <taxon>Bacteria</taxon>
        <taxon>Candidatus Nomuraibacteriota</taxon>
    </lineage>
</organism>
<dbReference type="NCBIfam" id="NF005932">
    <property type="entry name" value="PRK07956.1"/>
    <property type="match status" value="1"/>
</dbReference>
<comment type="cofactor">
    <cofactor evidence="13">
        <name>Mg(2+)</name>
        <dbReference type="ChEBI" id="CHEBI:18420"/>
    </cofactor>
    <cofactor evidence="13">
        <name>Mn(2+)</name>
        <dbReference type="ChEBI" id="CHEBI:29035"/>
    </cofactor>
</comment>
<comment type="caution">
    <text evidence="15">The sequence shown here is derived from an EMBL/GenBank/DDBJ whole genome shotgun (WGS) entry which is preliminary data.</text>
</comment>
<dbReference type="Gene3D" id="3.40.50.10190">
    <property type="entry name" value="BRCT domain"/>
    <property type="match status" value="1"/>
</dbReference>
<dbReference type="PROSITE" id="PS50172">
    <property type="entry name" value="BRCT"/>
    <property type="match status" value="1"/>
</dbReference>
<keyword evidence="7 13" id="KW-0862">Zinc</keyword>
<dbReference type="SUPFAM" id="SSF56091">
    <property type="entry name" value="DNA ligase/mRNA capping enzyme, catalytic domain"/>
    <property type="match status" value="1"/>
</dbReference>
<dbReference type="GO" id="GO:0046872">
    <property type="term" value="F:metal ion binding"/>
    <property type="evidence" value="ECO:0007669"/>
    <property type="project" value="UniProtKB-KW"/>
</dbReference>
<evidence type="ECO:0000256" key="6">
    <source>
        <dbReference type="ARBA" id="ARBA00022763"/>
    </source>
</evidence>
<comment type="function">
    <text evidence="13">DNA ligase that catalyzes the formation of phosphodiester linkages between 5'-phosphoryl and 3'-hydroxyl groups in double-stranded DNA using NAD as a coenzyme and as the energy source for the reaction. It is essential for DNA replication and repair of damaged DNA.</text>
</comment>
<sequence>MKEVEDKKRTSLAESKRVKKLRKEIARLRDLYHTQNAPGVTDDVYDSLTHELKELLKKYPEFNDLNAPENRVAGKPLNKFVKVQHKTRMLSLNDAFSETELYEWETRIKKLLPARAKFNYFCEVKFDGLAVSLVYENGKFMRGATRGDGLIGEDITQNLKTIHSIPLLLQKPYLPHLEIRGEALLSKEMLVKLNKENEKKGKPLFANTRNAAAGSLRQLDPKLAAKRELDFFAYDIAEATPNHEFSSRLTLPRVRGGTYATQKIHDSAMQTHSEKHQMLRRIGFKVEKLEALCANMNEVFTFIKKFEKIRPDFLYGTDGVVVSVDDLKLQETLGVVGKAPRFMVAFKYPAERATTIVKDIKVNVGRTGVLTPLALFEPTLVAGSRVSKATLHNMDQIERLDLRIGDTVVIEKAGDVIPKVVEVLIRMRTGKEKKFKMPDKCPACGGKVRKKKMGDSSAHEISSRLTLPGVPGGTYATQKSCELENISVAHYCSNPKCPAKNERYLEHFVSVFEIYELGPKILRRFKDEGLITDAADIFTLKKEDIALLERFGEKSAENIINEIKNKKKIPFSRFLWALGILHVGEETARDLALHFGTLEKLITSARGVLAEIDSIENIGPAVSKSVYDFFNNKNNLNFIKKLQRNGVIVERAEKKKADKFTELHFVLTGTLSQMSREIAKERILALGGKVAGSVSKNTSYIVAGADPGSKLKVAEKLGVKILSEKEFLSML</sequence>
<dbReference type="Gene3D" id="6.20.10.30">
    <property type="match status" value="1"/>
</dbReference>
<keyword evidence="6 13" id="KW-0227">DNA damage</keyword>
<evidence type="ECO:0000256" key="11">
    <source>
        <dbReference type="ARBA" id="ARBA00034005"/>
    </source>
</evidence>
<keyword evidence="8 13" id="KW-0460">Magnesium</keyword>
<evidence type="ECO:0000313" key="15">
    <source>
        <dbReference type="EMBL" id="KKS05200.1"/>
    </source>
</evidence>
<feature type="binding site" evidence="13">
    <location>
        <position position="497"/>
    </location>
    <ligand>
        <name>Zn(2+)</name>
        <dbReference type="ChEBI" id="CHEBI:29105"/>
    </ligand>
</feature>
<evidence type="ECO:0000256" key="8">
    <source>
        <dbReference type="ARBA" id="ARBA00022842"/>
    </source>
</evidence>
<dbReference type="PROSITE" id="PS01055">
    <property type="entry name" value="DNA_LIGASE_N1"/>
    <property type="match status" value="1"/>
</dbReference>
<dbReference type="InterPro" id="IPR018239">
    <property type="entry name" value="DNA_ligase_AS"/>
</dbReference>
<dbReference type="HAMAP" id="MF_01588">
    <property type="entry name" value="DNA_ligase_A"/>
    <property type="match status" value="1"/>
</dbReference>
<feature type="binding site" evidence="13">
    <location>
        <position position="441"/>
    </location>
    <ligand>
        <name>Zn(2+)</name>
        <dbReference type="ChEBI" id="CHEBI:29105"/>
    </ligand>
</feature>
<dbReference type="Gene3D" id="1.10.287.610">
    <property type="entry name" value="Helix hairpin bin"/>
    <property type="match status" value="1"/>
</dbReference>
<comment type="similarity">
    <text evidence="12 13">Belongs to the NAD-dependent DNA ligase family. LigA subfamily.</text>
</comment>
<dbReference type="GO" id="GO:0006260">
    <property type="term" value="P:DNA replication"/>
    <property type="evidence" value="ECO:0007669"/>
    <property type="project" value="UniProtKB-KW"/>
</dbReference>
<dbReference type="InterPro" id="IPR001357">
    <property type="entry name" value="BRCT_dom"/>
</dbReference>
<feature type="binding site" evidence="13">
    <location>
        <begin position="91"/>
        <end position="92"/>
    </location>
    <ligand>
        <name>NAD(+)</name>
        <dbReference type="ChEBI" id="CHEBI:57540"/>
    </ligand>
</feature>
<feature type="binding site" evidence="13">
    <location>
        <position position="123"/>
    </location>
    <ligand>
        <name>NAD(+)</name>
        <dbReference type="ChEBI" id="CHEBI:57540"/>
    </ligand>
</feature>
<dbReference type="SUPFAM" id="SSF52113">
    <property type="entry name" value="BRCT domain"/>
    <property type="match status" value="1"/>
</dbReference>
<keyword evidence="4 13" id="KW-0235">DNA replication</keyword>
<dbReference type="InterPro" id="IPR012340">
    <property type="entry name" value="NA-bd_OB-fold"/>
</dbReference>
<dbReference type="Gene3D" id="3.30.470.30">
    <property type="entry name" value="DNA ligase/mRNA capping enzyme"/>
    <property type="match status" value="1"/>
</dbReference>
<name>A0A0G0VWK9_9BACT</name>
<feature type="domain" description="BRCT" evidence="14">
    <location>
        <begin position="655"/>
        <end position="731"/>
    </location>
</feature>
<dbReference type="PANTHER" id="PTHR23389:SF9">
    <property type="entry name" value="DNA LIGASE"/>
    <property type="match status" value="1"/>
</dbReference>
<dbReference type="Pfam" id="PF03120">
    <property type="entry name" value="OB_DNA_ligase"/>
    <property type="match status" value="1"/>
</dbReference>
<evidence type="ECO:0000256" key="5">
    <source>
        <dbReference type="ARBA" id="ARBA00022723"/>
    </source>
</evidence>
<feature type="binding site" evidence="13">
    <location>
        <begin position="42"/>
        <end position="46"/>
    </location>
    <ligand>
        <name>NAD(+)</name>
        <dbReference type="ChEBI" id="CHEBI:57540"/>
    </ligand>
</feature>
<dbReference type="InterPro" id="IPR013839">
    <property type="entry name" value="DNAligase_adenylation"/>
</dbReference>
<dbReference type="GO" id="GO:0006281">
    <property type="term" value="P:DNA repair"/>
    <property type="evidence" value="ECO:0007669"/>
    <property type="project" value="UniProtKB-KW"/>
</dbReference>
<evidence type="ECO:0000256" key="10">
    <source>
        <dbReference type="ARBA" id="ARBA00023204"/>
    </source>
</evidence>
<evidence type="ECO:0000256" key="2">
    <source>
        <dbReference type="ARBA" id="ARBA00013308"/>
    </source>
</evidence>
<feature type="binding site" evidence="13">
    <location>
        <position position="347"/>
    </location>
    <ligand>
        <name>NAD(+)</name>
        <dbReference type="ChEBI" id="CHEBI:57540"/>
    </ligand>
</feature>
<feature type="binding site" evidence="13">
    <location>
        <position position="146"/>
    </location>
    <ligand>
        <name>NAD(+)</name>
        <dbReference type="ChEBI" id="CHEBI:57540"/>
    </ligand>
</feature>
<dbReference type="EMBL" id="LCBE01000001">
    <property type="protein sequence ID" value="KKS05200.1"/>
    <property type="molecule type" value="Genomic_DNA"/>
</dbReference>
<comment type="catalytic activity">
    <reaction evidence="11 13">
        <text>NAD(+) + (deoxyribonucleotide)n-3'-hydroxyl + 5'-phospho-(deoxyribonucleotide)m = (deoxyribonucleotide)n+m + AMP + beta-nicotinamide D-nucleotide.</text>
        <dbReference type="EC" id="6.5.1.2"/>
    </reaction>
</comment>
<dbReference type="Pfam" id="PF14520">
    <property type="entry name" value="HHH_5"/>
    <property type="match status" value="1"/>
</dbReference>
<proteinExistence type="inferred from homology"/>
<dbReference type="PATRIC" id="fig|1618736.3.peg.63"/>
<dbReference type="PIRSF" id="PIRSF001604">
    <property type="entry name" value="LigA"/>
    <property type="match status" value="1"/>
</dbReference>
<accession>A0A0G0VWK9</accession>
<keyword evidence="10 13" id="KW-0234">DNA repair</keyword>
<reference evidence="15 16" key="1">
    <citation type="journal article" date="2015" name="Nature">
        <title>rRNA introns, odd ribosomes, and small enigmatic genomes across a large radiation of phyla.</title>
        <authorList>
            <person name="Brown C.T."/>
            <person name="Hug L.A."/>
            <person name="Thomas B.C."/>
            <person name="Sharon I."/>
            <person name="Castelle C.J."/>
            <person name="Singh A."/>
            <person name="Wilkins M.J."/>
            <person name="Williams K.H."/>
            <person name="Banfield J.F."/>
        </authorList>
    </citation>
    <scope>NUCLEOTIDE SEQUENCE [LARGE SCALE GENOMIC DNA]</scope>
</reference>
<dbReference type="FunFam" id="2.40.50.140:FF:000012">
    <property type="entry name" value="DNA ligase"/>
    <property type="match status" value="1"/>
</dbReference>